<reference evidence="1 2" key="1">
    <citation type="journal article" date="2014" name="Genome Announc.">
        <title>Draft genome sequences of eight enterohepatic helicobacter species isolated from both laboratory and wild rodents.</title>
        <authorList>
            <person name="Sheh A."/>
            <person name="Shen Z."/>
            <person name="Fox J.G."/>
        </authorList>
    </citation>
    <scope>NUCLEOTIDE SEQUENCE [LARGE SCALE GENOMIC DNA]</scope>
    <source>
        <strain evidence="1 2">MIT 01-6451</strain>
    </source>
</reference>
<dbReference type="OrthoDB" id="5328932at2"/>
<organism evidence="1 2">
    <name type="scientific">Helicobacter japonicus</name>
    <dbReference type="NCBI Taxonomy" id="425400"/>
    <lineage>
        <taxon>Bacteria</taxon>
        <taxon>Pseudomonadati</taxon>
        <taxon>Campylobacterota</taxon>
        <taxon>Epsilonproteobacteria</taxon>
        <taxon>Campylobacterales</taxon>
        <taxon>Helicobacteraceae</taxon>
        <taxon>Helicobacter</taxon>
    </lineage>
</organism>
<dbReference type="STRING" id="425400.LS65_04235"/>
<dbReference type="RefSeq" id="WP_034361472.1">
    <property type="nucleotide sequence ID" value="NZ_CAJUDB010000007.1"/>
</dbReference>
<dbReference type="SUPFAM" id="SSF50978">
    <property type="entry name" value="WD40 repeat-like"/>
    <property type="match status" value="1"/>
</dbReference>
<accession>A0A4U8TRF4</accession>
<proteinExistence type="predicted"/>
<evidence type="ECO:0000313" key="2">
    <source>
        <dbReference type="Proteomes" id="UP000029707"/>
    </source>
</evidence>
<dbReference type="AlphaFoldDB" id="A0A4U8TRF4"/>
<gene>
    <name evidence="1" type="ORF">LS65_006145</name>
</gene>
<dbReference type="Gene3D" id="2.130.10.10">
    <property type="entry name" value="YVTN repeat-like/Quinoprotein amine dehydrogenase"/>
    <property type="match status" value="1"/>
</dbReference>
<comment type="caution">
    <text evidence="1">The sequence shown here is derived from an EMBL/GenBank/DDBJ whole genome shotgun (WGS) entry which is preliminary data.</text>
</comment>
<dbReference type="Proteomes" id="UP000029707">
    <property type="component" value="Unassembled WGS sequence"/>
</dbReference>
<keyword evidence="2" id="KW-1185">Reference proteome</keyword>
<dbReference type="EMBL" id="JRMQ02000007">
    <property type="protein sequence ID" value="TLE01538.1"/>
    <property type="molecule type" value="Genomic_DNA"/>
</dbReference>
<dbReference type="InterPro" id="IPR036322">
    <property type="entry name" value="WD40_repeat_dom_sf"/>
</dbReference>
<dbReference type="InterPro" id="IPR015943">
    <property type="entry name" value="WD40/YVTN_repeat-like_dom_sf"/>
</dbReference>
<evidence type="ECO:0000313" key="1">
    <source>
        <dbReference type="EMBL" id="TLE01538.1"/>
    </source>
</evidence>
<name>A0A4U8TRF4_9HELI</name>
<protein>
    <submittedName>
        <fullName evidence="1">Plasminogen-binding protein</fullName>
    </submittedName>
</protein>
<sequence>MTREVKFILLVFCIYAICVSGCSSKKHFEPQAINGKVVFKDTLSAPIKSATREGAILKDNTLVSFSQGITPLVLEPYHKFLAQDKDTYVLQSRCENIIILESNKHTSQSIPFDTCVLSASLKDDKLAMVLLDNTIMYYDIAQKKEIFSQKYPAVLAINTYLASPQINDKYVIFPDLEGKVLIYDIAQNKITKDILIVSDKFFNNVIYIYAQNNYLLAATTKRVSVIIGDRSFKYDVDLRDVLFFNDKVYVLSIEGEILELDHTLKLLRKVRLPFAVFSGIVIANNTLYTLERGGYLIELNLKDFAPLVYKNNLAKKKSLFYNQDTFFYDKVYKRFQ</sequence>